<keyword evidence="4" id="KW-1185">Reference proteome</keyword>
<reference evidence="3 4" key="1">
    <citation type="submission" date="2021-03" db="EMBL/GenBank/DDBJ databases">
        <title>Genomic Encyclopedia of Type Strains, Phase IV (KMG-IV): sequencing the most valuable type-strain genomes for metagenomic binning, comparative biology and taxonomic classification.</title>
        <authorList>
            <person name="Goeker M."/>
        </authorList>
    </citation>
    <scope>NUCLEOTIDE SEQUENCE [LARGE SCALE GENOMIC DNA]</scope>
    <source>
        <strain evidence="3 4">DSM 24738</strain>
    </source>
</reference>
<evidence type="ECO:0000313" key="3">
    <source>
        <dbReference type="EMBL" id="MBP1932551.1"/>
    </source>
</evidence>
<dbReference type="RefSeq" id="WP_209810600.1">
    <property type="nucleotide sequence ID" value="NZ_JAGGKT010000007.1"/>
</dbReference>
<dbReference type="SUPFAM" id="SSF55383">
    <property type="entry name" value="Copper amine oxidase, domain N"/>
    <property type="match status" value="1"/>
</dbReference>
<proteinExistence type="predicted"/>
<keyword evidence="1" id="KW-0175">Coiled coil</keyword>
<evidence type="ECO:0000259" key="2">
    <source>
        <dbReference type="Pfam" id="PF07833"/>
    </source>
</evidence>
<accession>A0ABS4GQP4</accession>
<evidence type="ECO:0000256" key="1">
    <source>
        <dbReference type="SAM" id="Coils"/>
    </source>
</evidence>
<dbReference type="Pfam" id="PF07833">
    <property type="entry name" value="Cu_amine_oxidN1"/>
    <property type="match status" value="1"/>
</dbReference>
<dbReference type="InterPro" id="IPR036582">
    <property type="entry name" value="Mao_N_sf"/>
</dbReference>
<evidence type="ECO:0000313" key="4">
    <source>
        <dbReference type="Proteomes" id="UP001519343"/>
    </source>
</evidence>
<organism evidence="3 4">
    <name type="scientific">Ammoniphilus resinae</name>
    <dbReference type="NCBI Taxonomy" id="861532"/>
    <lineage>
        <taxon>Bacteria</taxon>
        <taxon>Bacillati</taxon>
        <taxon>Bacillota</taxon>
        <taxon>Bacilli</taxon>
        <taxon>Bacillales</taxon>
        <taxon>Paenibacillaceae</taxon>
        <taxon>Aneurinibacillus group</taxon>
        <taxon>Ammoniphilus</taxon>
    </lineage>
</organism>
<dbReference type="Proteomes" id="UP001519343">
    <property type="component" value="Unassembled WGS sequence"/>
</dbReference>
<dbReference type="EMBL" id="JAGGKT010000007">
    <property type="protein sequence ID" value="MBP1932551.1"/>
    <property type="molecule type" value="Genomic_DNA"/>
</dbReference>
<sequence length="328" mass="37287">MKQWKKTAAVLGTTTVLVSGTLFSTGTYASQAKKMIEATYQDIKIVYNGNEVAVDAQTEPFTIKGTTFIPLRQMGELYNKNVQWDAINHKILITDKAPVVVPDSSQVIALKVEIANKDARIKQLEQQLADAKESSKKGDIDDLEDQLNDDYEDFYDGDLDASIELSGDEDEIEVFIEVDEDEWNDLSTRERENLIENMVDDILEEFEDAEITGAVEDGSSTLLTFTADTDGDVEYADLDDLEDELNDDYEDYFRGIRLSIDLSGDTEDITFRVNIALDDYQDEWDDLDQNDIDDLFDDIVDDIEKKFKSADIEGDIYDTDNRKVLDRY</sequence>
<dbReference type="InterPro" id="IPR012854">
    <property type="entry name" value="Cu_amine_oxidase-like_N"/>
</dbReference>
<feature type="coiled-coil region" evidence="1">
    <location>
        <begin position="107"/>
        <end position="141"/>
    </location>
</feature>
<gene>
    <name evidence="3" type="ORF">J2Z37_002559</name>
</gene>
<name>A0ABS4GQP4_9BACL</name>
<protein>
    <submittedName>
        <fullName evidence="3">ABC-type antimicrobial peptide transport system permease subunit</fullName>
    </submittedName>
</protein>
<feature type="domain" description="Copper amine oxidase-like N-terminal" evidence="2">
    <location>
        <begin position="31"/>
        <end position="92"/>
    </location>
</feature>
<comment type="caution">
    <text evidence="3">The sequence shown here is derived from an EMBL/GenBank/DDBJ whole genome shotgun (WGS) entry which is preliminary data.</text>
</comment>